<keyword evidence="3 10" id="KW-0328">Glycosyltransferase</keyword>
<comment type="caution">
    <text evidence="10">The sequence shown here is derived from an EMBL/GenBank/DDBJ whole genome shotgun (WGS) entry which is preliminary data.</text>
</comment>
<dbReference type="PANTHER" id="PTHR33908">
    <property type="entry name" value="MANNOSYLTRANSFERASE YKCB-RELATED"/>
    <property type="match status" value="1"/>
</dbReference>
<dbReference type="GO" id="GO:0009103">
    <property type="term" value="P:lipopolysaccharide biosynthetic process"/>
    <property type="evidence" value="ECO:0007669"/>
    <property type="project" value="UniProtKB-ARBA"/>
</dbReference>
<evidence type="ECO:0000256" key="4">
    <source>
        <dbReference type="ARBA" id="ARBA00022679"/>
    </source>
</evidence>
<evidence type="ECO:0000256" key="8">
    <source>
        <dbReference type="SAM" id="Phobius"/>
    </source>
</evidence>
<feature type="transmembrane region" description="Helical" evidence="8">
    <location>
        <begin position="57"/>
        <end position="76"/>
    </location>
</feature>
<evidence type="ECO:0000313" key="10">
    <source>
        <dbReference type="EMBL" id="SMP07788.1"/>
    </source>
</evidence>
<feature type="transmembrane region" description="Helical" evidence="8">
    <location>
        <begin position="135"/>
        <end position="168"/>
    </location>
</feature>
<feature type="transmembrane region" description="Helical" evidence="8">
    <location>
        <begin position="316"/>
        <end position="335"/>
    </location>
</feature>
<dbReference type="InterPro" id="IPR050297">
    <property type="entry name" value="LipidA_mod_glycosyltrf_83"/>
</dbReference>
<dbReference type="AlphaFoldDB" id="A0AA45WKJ8"/>
<dbReference type="InterPro" id="IPR038731">
    <property type="entry name" value="RgtA/B/C-like"/>
</dbReference>
<name>A0AA45WKJ8_9AQUI</name>
<feature type="transmembrane region" description="Helical" evidence="8">
    <location>
        <begin position="180"/>
        <end position="200"/>
    </location>
</feature>
<gene>
    <name evidence="10" type="ORF">SAMN06264868_10556</name>
</gene>
<evidence type="ECO:0000256" key="5">
    <source>
        <dbReference type="ARBA" id="ARBA00022692"/>
    </source>
</evidence>
<evidence type="ECO:0000256" key="2">
    <source>
        <dbReference type="ARBA" id="ARBA00022475"/>
    </source>
</evidence>
<dbReference type="GO" id="GO:0016763">
    <property type="term" value="F:pentosyltransferase activity"/>
    <property type="evidence" value="ECO:0007669"/>
    <property type="project" value="TreeGrafter"/>
</dbReference>
<dbReference type="EMBL" id="FXTX01000005">
    <property type="protein sequence ID" value="SMP07788.1"/>
    <property type="molecule type" value="Genomic_DNA"/>
</dbReference>
<dbReference type="GO" id="GO:0005886">
    <property type="term" value="C:plasma membrane"/>
    <property type="evidence" value="ECO:0007669"/>
    <property type="project" value="UniProtKB-SubCell"/>
</dbReference>
<accession>A0AA45WKJ8</accession>
<feature type="transmembrane region" description="Helical" evidence="8">
    <location>
        <begin position="230"/>
        <end position="256"/>
    </location>
</feature>
<keyword evidence="11" id="KW-1185">Reference proteome</keyword>
<dbReference type="Pfam" id="PF13231">
    <property type="entry name" value="PMT_2"/>
    <property type="match status" value="1"/>
</dbReference>
<keyword evidence="5 8" id="KW-0812">Transmembrane</keyword>
<evidence type="ECO:0000256" key="7">
    <source>
        <dbReference type="ARBA" id="ARBA00023136"/>
    </source>
</evidence>
<feature type="transmembrane region" description="Helical" evidence="8">
    <location>
        <begin position="370"/>
        <end position="392"/>
    </location>
</feature>
<evidence type="ECO:0000256" key="1">
    <source>
        <dbReference type="ARBA" id="ARBA00004651"/>
    </source>
</evidence>
<feature type="transmembrane region" description="Helical" evidence="8">
    <location>
        <begin position="88"/>
        <end position="107"/>
    </location>
</feature>
<protein>
    <submittedName>
        <fullName evidence="10">Dolichyl-phosphate-mannose-protein mannosyltransferase</fullName>
    </submittedName>
</protein>
<feature type="transmembrane region" description="Helical" evidence="8">
    <location>
        <begin position="347"/>
        <end position="365"/>
    </location>
</feature>
<dbReference type="GO" id="GO:0010041">
    <property type="term" value="P:response to iron(III) ion"/>
    <property type="evidence" value="ECO:0007669"/>
    <property type="project" value="TreeGrafter"/>
</dbReference>
<dbReference type="PANTHER" id="PTHR33908:SF3">
    <property type="entry name" value="UNDECAPRENYL PHOSPHATE-ALPHA-4-AMINO-4-DEOXY-L-ARABINOSE ARABINOSYL TRANSFERASE"/>
    <property type="match status" value="1"/>
</dbReference>
<evidence type="ECO:0000256" key="3">
    <source>
        <dbReference type="ARBA" id="ARBA00022676"/>
    </source>
</evidence>
<proteinExistence type="predicted"/>
<reference evidence="10" key="1">
    <citation type="submission" date="2017-05" db="EMBL/GenBank/DDBJ databases">
        <authorList>
            <person name="Varghese N."/>
            <person name="Submissions S."/>
        </authorList>
    </citation>
    <scope>NUCLEOTIDE SEQUENCE</scope>
    <source>
        <strain evidence="10">DSM 18763</strain>
    </source>
</reference>
<keyword evidence="7 8" id="KW-0472">Membrane</keyword>
<keyword evidence="4" id="KW-0808">Transferase</keyword>
<comment type="subcellular location">
    <subcellularLocation>
        <location evidence="1">Cell membrane</location>
        <topology evidence="1">Multi-pass membrane protein</topology>
    </subcellularLocation>
</comment>
<feature type="domain" description="Glycosyltransferase RgtA/B/C/D-like" evidence="9">
    <location>
        <begin position="36"/>
        <end position="194"/>
    </location>
</feature>
<evidence type="ECO:0000256" key="6">
    <source>
        <dbReference type="ARBA" id="ARBA00022989"/>
    </source>
</evidence>
<feature type="transmembrane region" description="Helical" evidence="8">
    <location>
        <begin position="112"/>
        <end position="129"/>
    </location>
</feature>
<keyword evidence="2" id="KW-1003">Cell membrane</keyword>
<sequence length="483" mass="56656">MSIISLDEAKNASCAREMMERGDYIVPTFNYELRTDKPPMHYYFMIIAYKIFGVNEFSARFFSSIFGAFTVLITFLFGKKVFNEKIGFLSAIILISSMHTAIQFHLAVPDPYLIFFITSALFSFYLFYAEKKDIWLYIFYISIGLGILTKGLVAFVLPSTIIFLFLVYKKELKFIKDLKLFQGFVIISAISLPWYIAVWIKTDGVWIKEFLFKHNIERYSTTFEGHGGNFLLPVLFVLIGILPFSIFSIQSIFHLFKDKKDSLIYLFIAVALWIIFFSFSGTKLPNYTTPIYPALSIIIGNYLSNFEKNRFNTASIIFYILLTIILTFALFYFISQDKTLSYLSYNAFYFIILTIGAIIGLYFYLKDRFLYSFASLSLSSVLMIFLFFYYIFPKFDKESSVLYILPYIEKDKPVFYYKRFNPAFSFYLKKKIEEIKDFNNLKDINILTREEYLQEILEKGITVKKIIKKKDLFENHVSVLLVL</sequence>
<keyword evidence="6 8" id="KW-1133">Transmembrane helix</keyword>
<organism evidence="10 11">
    <name type="scientific">Venenivibrio stagnispumantis</name>
    <dbReference type="NCBI Taxonomy" id="407998"/>
    <lineage>
        <taxon>Bacteria</taxon>
        <taxon>Pseudomonadati</taxon>
        <taxon>Aquificota</taxon>
        <taxon>Aquificia</taxon>
        <taxon>Aquificales</taxon>
        <taxon>Hydrogenothermaceae</taxon>
        <taxon>Venenivibrio</taxon>
    </lineage>
</organism>
<dbReference type="Proteomes" id="UP001157947">
    <property type="component" value="Unassembled WGS sequence"/>
</dbReference>
<evidence type="ECO:0000259" key="9">
    <source>
        <dbReference type="Pfam" id="PF13231"/>
    </source>
</evidence>
<feature type="transmembrane region" description="Helical" evidence="8">
    <location>
        <begin position="263"/>
        <end position="281"/>
    </location>
</feature>
<evidence type="ECO:0000313" key="11">
    <source>
        <dbReference type="Proteomes" id="UP001157947"/>
    </source>
</evidence>